<evidence type="ECO:0000259" key="1">
    <source>
        <dbReference type="SMART" id="SM00479"/>
    </source>
</evidence>
<dbReference type="CDD" id="cd06127">
    <property type="entry name" value="DEDDh"/>
    <property type="match status" value="1"/>
</dbReference>
<sequence>MRNRYPGPCRTCGANVAAEAGVVVKEDARWRTYCAEHEPRPTPPPRGDHLGWHTLDLAGYDCETSSNNPREAFLVSAALVDSAGAARTWLVDPGEQEIPAEAIAVHGITTERARAEGMPAGDALTEIADTLAALLTAGTGLTIFNAPYDLGVLDAELARRGMKSLAERMGAPPGPIVDPLVIDRGVDPFRRGPRNLGAMCAFYGVELRDAHTATADAAAALAVAREIGARRPEIAALTLADLHERQIAWADDYVRSRQEWLTRRNPGQAAKVEGGWPIAVSPSHSV</sequence>
<evidence type="ECO:0000313" key="2">
    <source>
        <dbReference type="EMBL" id="PSK90914.1"/>
    </source>
</evidence>
<feature type="domain" description="Exonuclease" evidence="1">
    <location>
        <begin position="56"/>
        <end position="233"/>
    </location>
</feature>
<proteinExistence type="predicted"/>
<dbReference type="SMART" id="SM00479">
    <property type="entry name" value="EXOIII"/>
    <property type="match status" value="1"/>
</dbReference>
<evidence type="ECO:0000313" key="3">
    <source>
        <dbReference type="Proteomes" id="UP000240542"/>
    </source>
</evidence>
<organism evidence="2 3">
    <name type="scientific">Murinocardiopsis flavida</name>
    <dbReference type="NCBI Taxonomy" id="645275"/>
    <lineage>
        <taxon>Bacteria</taxon>
        <taxon>Bacillati</taxon>
        <taxon>Actinomycetota</taxon>
        <taxon>Actinomycetes</taxon>
        <taxon>Streptosporangiales</taxon>
        <taxon>Nocardiopsidaceae</taxon>
        <taxon>Murinocardiopsis</taxon>
    </lineage>
</organism>
<dbReference type="InterPro" id="IPR012337">
    <property type="entry name" value="RNaseH-like_sf"/>
</dbReference>
<dbReference type="GO" id="GO:0003676">
    <property type="term" value="F:nucleic acid binding"/>
    <property type="evidence" value="ECO:0007669"/>
    <property type="project" value="InterPro"/>
</dbReference>
<comment type="caution">
    <text evidence="2">The sequence shown here is derived from an EMBL/GenBank/DDBJ whole genome shotgun (WGS) entry which is preliminary data.</text>
</comment>
<dbReference type="InterPro" id="IPR013520">
    <property type="entry name" value="Ribonucl_H"/>
</dbReference>
<dbReference type="OrthoDB" id="9791657at2"/>
<dbReference type="SUPFAM" id="SSF53098">
    <property type="entry name" value="Ribonuclease H-like"/>
    <property type="match status" value="1"/>
</dbReference>
<dbReference type="InterPro" id="IPR036397">
    <property type="entry name" value="RNaseH_sf"/>
</dbReference>
<accession>A0A2P8D124</accession>
<dbReference type="NCBIfam" id="NF005927">
    <property type="entry name" value="PRK07942.1"/>
    <property type="match status" value="1"/>
</dbReference>
<dbReference type="RefSeq" id="WP_106585696.1">
    <property type="nucleotide sequence ID" value="NZ_PYGA01000021.1"/>
</dbReference>
<dbReference type="Pfam" id="PF00929">
    <property type="entry name" value="RNase_T"/>
    <property type="match status" value="1"/>
</dbReference>
<dbReference type="Proteomes" id="UP000240542">
    <property type="component" value="Unassembled WGS sequence"/>
</dbReference>
<keyword evidence="3" id="KW-1185">Reference proteome</keyword>
<protein>
    <submittedName>
        <fullName evidence="2">DNA polymerase-3 subunit epsilon</fullName>
    </submittedName>
</protein>
<name>A0A2P8D124_9ACTN</name>
<reference evidence="2 3" key="1">
    <citation type="submission" date="2018-03" db="EMBL/GenBank/DDBJ databases">
        <title>Genomic Encyclopedia of Archaeal and Bacterial Type Strains, Phase II (KMG-II): from individual species to whole genera.</title>
        <authorList>
            <person name="Goeker M."/>
        </authorList>
    </citation>
    <scope>NUCLEOTIDE SEQUENCE [LARGE SCALE GENOMIC DNA]</scope>
    <source>
        <strain evidence="2 3">DSM 45312</strain>
    </source>
</reference>
<dbReference type="EMBL" id="PYGA01000021">
    <property type="protein sequence ID" value="PSK90914.1"/>
    <property type="molecule type" value="Genomic_DNA"/>
</dbReference>
<dbReference type="GO" id="GO:0004527">
    <property type="term" value="F:exonuclease activity"/>
    <property type="evidence" value="ECO:0007669"/>
    <property type="project" value="UniProtKB-ARBA"/>
</dbReference>
<dbReference type="AlphaFoldDB" id="A0A2P8D124"/>
<gene>
    <name evidence="2" type="ORF">CLV63_12139</name>
</gene>
<dbReference type="Gene3D" id="3.30.420.10">
    <property type="entry name" value="Ribonuclease H-like superfamily/Ribonuclease H"/>
    <property type="match status" value="1"/>
</dbReference>